<evidence type="ECO:0000256" key="1">
    <source>
        <dbReference type="ARBA" id="ARBA00001913"/>
    </source>
</evidence>
<comment type="caution">
    <text evidence="8">The sequence shown here is derived from an EMBL/GenBank/DDBJ whole genome shotgun (WGS) entry which is preliminary data.</text>
</comment>
<dbReference type="SUPFAM" id="SSF53686">
    <property type="entry name" value="Tryptophan synthase beta subunit-like PLP-dependent enzymes"/>
    <property type="match status" value="1"/>
</dbReference>
<dbReference type="PANTHER" id="PTHR43050:SF1">
    <property type="entry name" value="SERINE RACEMASE"/>
    <property type="match status" value="1"/>
</dbReference>
<dbReference type="InterPro" id="IPR036052">
    <property type="entry name" value="TrpB-like_PALP_sf"/>
</dbReference>
<dbReference type="RefSeq" id="WP_196123377.1">
    <property type="nucleotide sequence ID" value="NZ_JADPMR010000001.1"/>
</dbReference>
<evidence type="ECO:0000256" key="6">
    <source>
        <dbReference type="ARBA" id="ARBA00022898"/>
    </source>
</evidence>
<evidence type="ECO:0000256" key="3">
    <source>
        <dbReference type="ARBA" id="ARBA00001936"/>
    </source>
</evidence>
<gene>
    <name evidence="8" type="ORF">I1A42_09925</name>
</gene>
<evidence type="ECO:0000256" key="4">
    <source>
        <dbReference type="ARBA" id="ARBA00001946"/>
    </source>
</evidence>
<comment type="cofactor">
    <cofactor evidence="1">
        <name>Ca(2+)</name>
        <dbReference type="ChEBI" id="CHEBI:29108"/>
    </cofactor>
</comment>
<feature type="domain" description="Tryptophan synthase beta chain-like PALP" evidence="7">
    <location>
        <begin position="18"/>
        <end position="307"/>
    </location>
</feature>
<evidence type="ECO:0000313" key="9">
    <source>
        <dbReference type="Proteomes" id="UP000597206"/>
    </source>
</evidence>
<comment type="cofactor">
    <cofactor evidence="3">
        <name>Mn(2+)</name>
        <dbReference type="ChEBI" id="CHEBI:29035"/>
    </cofactor>
</comment>
<accession>A0ABS0GEN6</accession>
<protein>
    <submittedName>
        <fullName evidence="8">Threonine/serine dehydratase</fullName>
    </submittedName>
</protein>
<dbReference type="Pfam" id="PF00291">
    <property type="entry name" value="PALP"/>
    <property type="match status" value="1"/>
</dbReference>
<comment type="cofactor">
    <cofactor evidence="4">
        <name>Mg(2+)</name>
        <dbReference type="ChEBI" id="CHEBI:18420"/>
    </cofactor>
</comment>
<comment type="cofactor">
    <cofactor evidence="2">
        <name>pyridoxal 5'-phosphate</name>
        <dbReference type="ChEBI" id="CHEBI:597326"/>
    </cofactor>
</comment>
<dbReference type="InterPro" id="IPR000634">
    <property type="entry name" value="Ser/Thr_deHydtase_PyrdxlP-BS"/>
</dbReference>
<sequence>MNTSPLTLKDIEQAAERISPYITVTPLLRAEYLDDILAAQIYIKPEMLQLTGSFKIRGALNKALVLSPEERSNGIICSSSGNHAQACAYAGKLLNMKSVIVIPEDAPQIKINNTKRLGGDVITWERSYASRMKKVADEIAENHYTMVHGYEDYAVMAGQGTIALEILDSQTDIETVVVPLGGGGLASGVATAIKGKNKNIRVIAVQAAATCAFYVSREKGEKTRVECTPTLADGIGCSYPSDNPYPIIEEYVDEIVVVEEEDILHATKLIAKEVKLIAEPTSCVVVAALLAKKIFLKRNEKVALVLSSGNWDLNKLGQIYKGEIVEGNIAT</sequence>
<evidence type="ECO:0000256" key="2">
    <source>
        <dbReference type="ARBA" id="ARBA00001933"/>
    </source>
</evidence>
<dbReference type="InterPro" id="IPR001926">
    <property type="entry name" value="TrpB-like_PALP"/>
</dbReference>
<dbReference type="CDD" id="cd01562">
    <property type="entry name" value="Thr-dehyd"/>
    <property type="match status" value="1"/>
</dbReference>
<dbReference type="PANTHER" id="PTHR43050">
    <property type="entry name" value="SERINE / THREONINE RACEMASE FAMILY MEMBER"/>
    <property type="match status" value="1"/>
</dbReference>
<evidence type="ECO:0000256" key="5">
    <source>
        <dbReference type="ARBA" id="ARBA00022842"/>
    </source>
</evidence>
<dbReference type="Gene3D" id="3.40.50.1100">
    <property type="match status" value="2"/>
</dbReference>
<keyword evidence="6" id="KW-0663">Pyridoxal phosphate</keyword>
<name>A0ABS0GEN6_9VIBR</name>
<dbReference type="PROSITE" id="PS00165">
    <property type="entry name" value="DEHYDRATASE_SER_THR"/>
    <property type="match status" value="1"/>
</dbReference>
<evidence type="ECO:0000313" key="8">
    <source>
        <dbReference type="EMBL" id="MBF9000881.1"/>
    </source>
</evidence>
<proteinExistence type="predicted"/>
<dbReference type="Proteomes" id="UP000597206">
    <property type="component" value="Unassembled WGS sequence"/>
</dbReference>
<keyword evidence="9" id="KW-1185">Reference proteome</keyword>
<organism evidence="8 9">
    <name type="scientific">Vibrio nitrifigilis</name>
    <dbReference type="NCBI Taxonomy" id="2789781"/>
    <lineage>
        <taxon>Bacteria</taxon>
        <taxon>Pseudomonadati</taxon>
        <taxon>Pseudomonadota</taxon>
        <taxon>Gammaproteobacteria</taxon>
        <taxon>Vibrionales</taxon>
        <taxon>Vibrionaceae</taxon>
        <taxon>Vibrio</taxon>
    </lineage>
</organism>
<keyword evidence="5" id="KW-0460">Magnesium</keyword>
<reference evidence="8 9" key="1">
    <citation type="submission" date="2020-11" db="EMBL/GenBank/DDBJ databases">
        <title>Vibrio nitrifigilis sp. nov., a marine nitrogen-fixing bacterium isolated from the lagoon sediment of an islet inside an atoll.</title>
        <authorList>
            <person name="Wang L.-T."/>
            <person name="Shieh W.Y."/>
        </authorList>
    </citation>
    <scope>NUCLEOTIDE SEQUENCE [LARGE SCALE GENOMIC DNA]</scope>
    <source>
        <strain evidence="8 9">NFV-1</strain>
    </source>
</reference>
<evidence type="ECO:0000259" key="7">
    <source>
        <dbReference type="Pfam" id="PF00291"/>
    </source>
</evidence>
<dbReference type="EMBL" id="JADPMR010000001">
    <property type="protein sequence ID" value="MBF9000881.1"/>
    <property type="molecule type" value="Genomic_DNA"/>
</dbReference>